<keyword evidence="2" id="KW-1185">Reference proteome</keyword>
<protein>
    <submittedName>
        <fullName evidence="1">Uncharacterized protein</fullName>
    </submittedName>
</protein>
<evidence type="ECO:0000313" key="2">
    <source>
        <dbReference type="Proteomes" id="UP001195660"/>
    </source>
</evidence>
<evidence type="ECO:0000313" key="1">
    <source>
        <dbReference type="EMBL" id="MBM5572656.1"/>
    </source>
</evidence>
<dbReference type="RefSeq" id="WP_203571984.1">
    <property type="nucleotide sequence ID" value="NZ_WOFE01000009.1"/>
</dbReference>
<organism evidence="1 2">
    <name type="scientific">Deefgea chitinilytica</name>
    <dbReference type="NCBI Taxonomy" id="570276"/>
    <lineage>
        <taxon>Bacteria</taxon>
        <taxon>Pseudomonadati</taxon>
        <taxon>Pseudomonadota</taxon>
        <taxon>Betaproteobacteria</taxon>
        <taxon>Neisseriales</taxon>
        <taxon>Chitinibacteraceae</taxon>
        <taxon>Deefgea</taxon>
    </lineage>
</organism>
<dbReference type="Proteomes" id="UP001195660">
    <property type="component" value="Unassembled WGS sequence"/>
</dbReference>
<name>A0ABS2CES9_9NEIS</name>
<accession>A0ABS2CES9</accession>
<comment type="caution">
    <text evidence="1">The sequence shown here is derived from an EMBL/GenBank/DDBJ whole genome shotgun (WGS) entry which is preliminary data.</text>
</comment>
<proteinExistence type="predicted"/>
<sequence>MEVCISAISIGCDGGGPETKIVANLKVQLFKELERHVTSTYCDAIDEFILVLRVDGSLQKFGAEGFFRLRFAKAKRYITLDIQIPAEIWLPMNTYELKTYLANKVLEVIKLCVDRLDKGGNSTNSAELFSQIRRALGVYLSP</sequence>
<dbReference type="EMBL" id="WOFE01000009">
    <property type="protein sequence ID" value="MBM5572656.1"/>
    <property type="molecule type" value="Genomic_DNA"/>
</dbReference>
<gene>
    <name evidence="1" type="ORF">GM173_13865</name>
</gene>
<reference evidence="1 2" key="1">
    <citation type="submission" date="2019-11" db="EMBL/GenBank/DDBJ databases">
        <title>Novel Deefgea species.</title>
        <authorList>
            <person name="Han J.-H."/>
        </authorList>
    </citation>
    <scope>NUCLEOTIDE SEQUENCE [LARGE SCALE GENOMIC DNA]</scope>
    <source>
        <strain evidence="1 2">LMG 24817</strain>
    </source>
</reference>